<dbReference type="InterPro" id="IPR038283">
    <property type="entry name" value="Channel_colicin_C_sf"/>
</dbReference>
<dbReference type="Gene3D" id="1.10.490.30">
    <property type="entry name" value="Colicin"/>
    <property type="match status" value="1"/>
</dbReference>
<reference evidence="1" key="1">
    <citation type="journal article" date="2024" name="Can. J. Microbiol.">
        <title>Biological and genomic characteristics of three novel bacteriophages and a phage-plasmid of Klebsiella pneumoniae.</title>
        <authorList>
            <person name="Uskudar-Guclu A."/>
            <person name="Unlu S."/>
            <person name="Salih-Dogan H."/>
            <person name="Yalcin S."/>
            <person name="Basustaoglu A."/>
        </authorList>
    </citation>
    <scope>NUCLEOTIDE SEQUENCE</scope>
</reference>
<protein>
    <submittedName>
        <fullName evidence="1">Colicin-like pore-forming protein</fullName>
    </submittedName>
</protein>
<name>A0AAT9V556_9CAUD</name>
<dbReference type="EMBL" id="OQ790078">
    <property type="protein sequence ID" value="WJE88320.1"/>
    <property type="molecule type" value="Genomic_DNA"/>
</dbReference>
<accession>A0AAT9V556</accession>
<evidence type="ECO:0000313" key="1">
    <source>
        <dbReference type="EMBL" id="WJE88320.1"/>
    </source>
</evidence>
<proteinExistence type="predicted"/>
<sequence>MISTVAVALSLPAVAVSALTVVSVIGISILTSYIDADKAKALNNAVLGLFK</sequence>
<organism evidence="1">
    <name type="scientific">Klebsiella phage Kpn74</name>
    <dbReference type="NCBI Taxonomy" id="3044026"/>
    <lineage>
        <taxon>Viruses</taxon>
        <taxon>Duplodnaviria</taxon>
        <taxon>Heunggongvirae</taxon>
        <taxon>Uroviricota</taxon>
        <taxon>Caudoviricetes</taxon>
    </lineage>
</organism>